<protein>
    <submittedName>
        <fullName evidence="2">Uncharacterized protein</fullName>
    </submittedName>
</protein>
<dbReference type="Proteomes" id="UP000771749">
    <property type="component" value="Unassembled WGS sequence"/>
</dbReference>
<evidence type="ECO:0000313" key="2">
    <source>
        <dbReference type="EMBL" id="MBO8453466.1"/>
    </source>
</evidence>
<evidence type="ECO:0000313" key="3">
    <source>
        <dbReference type="Proteomes" id="UP000771749"/>
    </source>
</evidence>
<dbReference type="AlphaFoldDB" id="A0A940DMJ6"/>
<dbReference type="EMBL" id="JADIMJ010000031">
    <property type="protein sequence ID" value="MBO8453466.1"/>
    <property type="molecule type" value="Genomic_DNA"/>
</dbReference>
<reference evidence="2" key="1">
    <citation type="submission" date="2020-10" db="EMBL/GenBank/DDBJ databases">
        <authorList>
            <person name="Gilroy R."/>
        </authorList>
    </citation>
    <scope>NUCLEOTIDE SEQUENCE</scope>
    <source>
        <strain evidence="2">F1-3629</strain>
    </source>
</reference>
<keyword evidence="1" id="KW-0732">Signal</keyword>
<evidence type="ECO:0000256" key="1">
    <source>
        <dbReference type="SAM" id="SignalP"/>
    </source>
</evidence>
<proteinExistence type="predicted"/>
<gene>
    <name evidence="2" type="ORF">IAC07_01930</name>
</gene>
<feature type="chain" id="PRO_5036806739" evidence="1">
    <location>
        <begin position="23"/>
        <end position="180"/>
    </location>
</feature>
<name>A0A940DMJ6_9BACT</name>
<sequence length="180" mass="20201">MKLFRYVVAAALAVLMCLPAAAADSAQKRKKKKADENTMAWYYELEAYAAPYKGSCDIKVWSYGRDIITARDQAMKNAVHGVIFRGIPANASKRLNSLPPIVDDIMAEQNNKAFFDAFFKNGGPYLRYATKTLPDGNDEILRYDRKNYKVGVVVTVQYEELRKALEQQGIIDSLTSGFAK</sequence>
<reference evidence="2" key="2">
    <citation type="journal article" date="2021" name="PeerJ">
        <title>Extensive microbial diversity within the chicken gut microbiome revealed by metagenomics and culture.</title>
        <authorList>
            <person name="Gilroy R."/>
            <person name="Ravi A."/>
            <person name="Getino M."/>
            <person name="Pursley I."/>
            <person name="Horton D.L."/>
            <person name="Alikhan N.F."/>
            <person name="Baker D."/>
            <person name="Gharbi K."/>
            <person name="Hall N."/>
            <person name="Watson M."/>
            <person name="Adriaenssens E.M."/>
            <person name="Foster-Nyarko E."/>
            <person name="Jarju S."/>
            <person name="Secka A."/>
            <person name="Antonio M."/>
            <person name="Oren A."/>
            <person name="Chaudhuri R.R."/>
            <person name="La Ragione R."/>
            <person name="Hildebrand F."/>
            <person name="Pallen M.J."/>
        </authorList>
    </citation>
    <scope>NUCLEOTIDE SEQUENCE</scope>
    <source>
        <strain evidence="2">F1-3629</strain>
    </source>
</reference>
<feature type="signal peptide" evidence="1">
    <location>
        <begin position="1"/>
        <end position="22"/>
    </location>
</feature>
<accession>A0A940DMJ6</accession>
<comment type="caution">
    <text evidence="2">The sequence shown here is derived from an EMBL/GenBank/DDBJ whole genome shotgun (WGS) entry which is preliminary data.</text>
</comment>
<organism evidence="2 3">
    <name type="scientific">Candidatus Cryptobacteroides gallistercoris</name>
    <dbReference type="NCBI Taxonomy" id="2840765"/>
    <lineage>
        <taxon>Bacteria</taxon>
        <taxon>Pseudomonadati</taxon>
        <taxon>Bacteroidota</taxon>
        <taxon>Bacteroidia</taxon>
        <taxon>Bacteroidales</taxon>
        <taxon>Candidatus Cryptobacteroides</taxon>
    </lineage>
</organism>